<dbReference type="HAMAP" id="MF_01465">
    <property type="entry name" value="SecY"/>
    <property type="match status" value="1"/>
</dbReference>
<keyword evidence="15" id="KW-1185">Reference proteome</keyword>
<feature type="transmembrane region" description="Helical" evidence="10">
    <location>
        <begin position="298"/>
        <end position="321"/>
    </location>
</feature>
<evidence type="ECO:0000256" key="10">
    <source>
        <dbReference type="HAMAP-Rule" id="MF_01465"/>
    </source>
</evidence>
<dbReference type="GO" id="GO:0043952">
    <property type="term" value="P:protein transport by the Sec complex"/>
    <property type="evidence" value="ECO:0007669"/>
    <property type="project" value="UniProtKB-UniRule"/>
</dbReference>
<keyword evidence="8 10" id="KW-0472">Membrane</keyword>
<dbReference type="PANTHER" id="PTHR10906">
    <property type="entry name" value="SECY/SEC61-ALPHA FAMILY MEMBER"/>
    <property type="match status" value="1"/>
</dbReference>
<comment type="similarity">
    <text evidence="2 10 13">Belongs to the SecY/SEC61-alpha family.</text>
</comment>
<dbReference type="Pfam" id="PF00344">
    <property type="entry name" value="SecY"/>
    <property type="match status" value="1"/>
</dbReference>
<evidence type="ECO:0000256" key="11">
    <source>
        <dbReference type="RuleBase" id="RU000537"/>
    </source>
</evidence>
<dbReference type="FunFam" id="1.10.3370.10:FF:000001">
    <property type="entry name" value="Preprotein translocase subunit SecY"/>
    <property type="match status" value="1"/>
</dbReference>
<gene>
    <name evidence="10" type="primary">secY</name>
    <name evidence="14" type="ORF">EDD73_10863</name>
</gene>
<evidence type="ECO:0000256" key="6">
    <source>
        <dbReference type="ARBA" id="ARBA00022989"/>
    </source>
</evidence>
<keyword evidence="7 10" id="KW-0811">Translocation</keyword>
<dbReference type="AlphaFoldDB" id="A0A4R2RLB2"/>
<dbReference type="PRINTS" id="PR00303">
    <property type="entry name" value="SECYTRNLCASE"/>
</dbReference>
<dbReference type="OrthoDB" id="9809248at2"/>
<dbReference type="PROSITE" id="PS00756">
    <property type="entry name" value="SECY_2"/>
    <property type="match status" value="1"/>
</dbReference>
<evidence type="ECO:0000256" key="8">
    <source>
        <dbReference type="ARBA" id="ARBA00023136"/>
    </source>
</evidence>
<evidence type="ECO:0000256" key="1">
    <source>
        <dbReference type="ARBA" id="ARBA00004141"/>
    </source>
</evidence>
<evidence type="ECO:0000313" key="14">
    <source>
        <dbReference type="EMBL" id="TCP64710.1"/>
    </source>
</evidence>
<organism evidence="14 15">
    <name type="scientific">Heliophilum fasciatum</name>
    <dbReference type="NCBI Taxonomy" id="35700"/>
    <lineage>
        <taxon>Bacteria</taxon>
        <taxon>Bacillati</taxon>
        <taxon>Bacillota</taxon>
        <taxon>Clostridia</taxon>
        <taxon>Eubacteriales</taxon>
        <taxon>Heliobacteriaceae</taxon>
        <taxon>Heliophilum</taxon>
    </lineage>
</organism>
<evidence type="ECO:0000256" key="9">
    <source>
        <dbReference type="ARBA" id="ARBA00039733"/>
    </source>
</evidence>
<dbReference type="Gene3D" id="1.10.3370.10">
    <property type="entry name" value="SecY subunit domain"/>
    <property type="match status" value="1"/>
</dbReference>
<comment type="caution">
    <text evidence="14">The sequence shown here is derived from an EMBL/GenBank/DDBJ whole genome shotgun (WGS) entry which is preliminary data.</text>
</comment>
<evidence type="ECO:0000256" key="13">
    <source>
        <dbReference type="RuleBase" id="RU004349"/>
    </source>
</evidence>
<dbReference type="InterPro" id="IPR030659">
    <property type="entry name" value="SecY_CS"/>
</dbReference>
<feature type="transmembrane region" description="Helical" evidence="10">
    <location>
        <begin position="362"/>
        <end position="383"/>
    </location>
</feature>
<evidence type="ECO:0000256" key="7">
    <source>
        <dbReference type="ARBA" id="ARBA00023010"/>
    </source>
</evidence>
<dbReference type="GO" id="GO:0065002">
    <property type="term" value="P:intracellular protein transmembrane transport"/>
    <property type="evidence" value="ECO:0007669"/>
    <property type="project" value="UniProtKB-UniRule"/>
</dbReference>
<feature type="transmembrane region" description="Helical" evidence="10">
    <location>
        <begin position="115"/>
        <end position="134"/>
    </location>
</feature>
<feature type="transmembrane region" description="Helical" evidence="10">
    <location>
        <begin position="74"/>
        <end position="95"/>
    </location>
</feature>
<feature type="transmembrane region" description="Helical" evidence="10">
    <location>
        <begin position="146"/>
        <end position="166"/>
    </location>
</feature>
<keyword evidence="10" id="KW-1003">Cell membrane</keyword>
<evidence type="ECO:0000256" key="4">
    <source>
        <dbReference type="ARBA" id="ARBA00022692"/>
    </source>
</evidence>
<dbReference type="PROSITE" id="PS00755">
    <property type="entry name" value="SECY_1"/>
    <property type="match status" value="1"/>
</dbReference>
<dbReference type="InterPro" id="IPR002208">
    <property type="entry name" value="SecY/SEC61-alpha"/>
</dbReference>
<evidence type="ECO:0000256" key="5">
    <source>
        <dbReference type="ARBA" id="ARBA00022927"/>
    </source>
</evidence>
<dbReference type="PIRSF" id="PIRSF004557">
    <property type="entry name" value="SecY"/>
    <property type="match status" value="1"/>
</dbReference>
<evidence type="ECO:0000313" key="15">
    <source>
        <dbReference type="Proteomes" id="UP000294813"/>
    </source>
</evidence>
<feature type="transmembrane region" description="Helical" evidence="10">
    <location>
        <begin position="207"/>
        <end position="229"/>
    </location>
</feature>
<keyword evidence="6 10" id="KW-1133">Transmembrane helix</keyword>
<dbReference type="SUPFAM" id="SSF103491">
    <property type="entry name" value="Preprotein translocase SecY subunit"/>
    <property type="match status" value="1"/>
</dbReference>
<feature type="transmembrane region" description="Helical" evidence="10">
    <location>
        <begin position="20"/>
        <end position="39"/>
    </location>
</feature>
<comment type="subunit">
    <text evidence="10">Component of the Sec protein translocase complex. Heterotrimer consisting of SecY, SecE and SecG subunits. The heterotrimers can form oligomers, although 1 heterotrimer is thought to be able to translocate proteins. Interacts with the ribosome. Interacts with SecDF, and other proteins may be involved. Interacts with SecA.</text>
</comment>
<evidence type="ECO:0000256" key="12">
    <source>
        <dbReference type="RuleBase" id="RU003484"/>
    </source>
</evidence>
<dbReference type="EMBL" id="SLXT01000008">
    <property type="protein sequence ID" value="TCP64710.1"/>
    <property type="molecule type" value="Genomic_DNA"/>
</dbReference>
<reference evidence="14 15" key="1">
    <citation type="submission" date="2019-03" db="EMBL/GenBank/DDBJ databases">
        <title>Genomic Encyclopedia of Type Strains, Phase IV (KMG-IV): sequencing the most valuable type-strain genomes for metagenomic binning, comparative biology and taxonomic classification.</title>
        <authorList>
            <person name="Goeker M."/>
        </authorList>
    </citation>
    <scope>NUCLEOTIDE SEQUENCE [LARGE SCALE GENOMIC DNA]</scope>
    <source>
        <strain evidence="14 15">DSM 11170</strain>
    </source>
</reference>
<dbReference type="GO" id="GO:0006605">
    <property type="term" value="P:protein targeting"/>
    <property type="evidence" value="ECO:0007669"/>
    <property type="project" value="UniProtKB-UniRule"/>
</dbReference>
<dbReference type="InterPro" id="IPR026593">
    <property type="entry name" value="SecY"/>
</dbReference>
<feature type="transmembrane region" description="Helical" evidence="10">
    <location>
        <begin position="178"/>
        <end position="195"/>
    </location>
</feature>
<comment type="subcellular location">
    <subcellularLocation>
        <location evidence="10">Cell membrane</location>
        <topology evidence="10">Multi-pass membrane protein</topology>
    </subcellularLocation>
    <subcellularLocation>
        <location evidence="1 12">Membrane</location>
        <topology evidence="1 12">Multi-pass membrane protein</topology>
    </subcellularLocation>
</comment>
<dbReference type="InterPro" id="IPR023201">
    <property type="entry name" value="SecY_dom_sf"/>
</dbReference>
<protein>
    <recommendedName>
        <fullName evidence="9 10">Protein translocase subunit SecY</fullName>
    </recommendedName>
</protein>
<accession>A0A4R2RLB2</accession>
<comment type="function">
    <text evidence="10 11">The central subunit of the protein translocation channel SecYEG. Consists of two halves formed by TMs 1-5 and 6-10. These two domains form a lateral gate at the front which open onto the bilayer between TMs 2 and 7, and are clamped together by SecE at the back. The channel is closed by both a pore ring composed of hydrophobic SecY resides and a short helix (helix 2A) on the extracellular side of the membrane which forms a plug. The plug probably moves laterally to allow the channel to open. The ring and the pore may move independently.</text>
</comment>
<evidence type="ECO:0000256" key="2">
    <source>
        <dbReference type="ARBA" id="ARBA00005751"/>
    </source>
</evidence>
<keyword evidence="5 10" id="KW-0653">Protein transport</keyword>
<dbReference type="NCBIfam" id="TIGR00967">
    <property type="entry name" value="3a0501s007"/>
    <property type="match status" value="1"/>
</dbReference>
<name>A0A4R2RLB2_9FIRM</name>
<proteinExistence type="inferred from homology"/>
<keyword evidence="3 10" id="KW-0813">Transport</keyword>
<keyword evidence="4 10" id="KW-0812">Transmembrane</keyword>
<feature type="transmembrane region" description="Helical" evidence="10">
    <location>
        <begin position="257"/>
        <end position="278"/>
    </location>
</feature>
<evidence type="ECO:0000256" key="3">
    <source>
        <dbReference type="ARBA" id="ARBA00022448"/>
    </source>
</evidence>
<sequence length="424" mass="46669">MSALVGTLQNAWKMSDLRTKIIYTLMMFLVFRIGAHIPVPGINRDAIAQLINSGALFGFFDVISGGSFRNFSVFAMSITPYINASIILQLLTVVVPRLEQLAKEGNEGRKKITEYTRYFTIILAFIQAIGLSYGLSASGVIQNPSWGNYLLIATTLTAGTAFLMWIGERITENGIGNGISLIIFAGIVSRLPQGINTLYQYMINGTVNVLGALAFIIIAGISIAGIIYINEGQRRIPVQYAKRVVGRRVYGGQNTHIPLRVNMAGVIPVIFASSLLAFPSTIAQFFPNSGIASFFNQYFQFGSFLHSTFYAVLILFFTYFYTAITFNPVEVADNMKKYGGFIPGMRPGRPTSEYLTKVMSRLTLVGGIFLTVISLLPTFIIMITGITNIYFGGTALLIVVGVALDTMKQLEANMLNRHYQGFMK</sequence>
<dbReference type="RefSeq" id="WP_131918854.1">
    <property type="nucleotide sequence ID" value="NZ_JAOQNU010000008.1"/>
</dbReference>
<dbReference type="GO" id="GO:0005886">
    <property type="term" value="C:plasma membrane"/>
    <property type="evidence" value="ECO:0007669"/>
    <property type="project" value="UniProtKB-SubCell"/>
</dbReference>
<dbReference type="Proteomes" id="UP000294813">
    <property type="component" value="Unassembled WGS sequence"/>
</dbReference>
<feature type="transmembrane region" description="Helical" evidence="10">
    <location>
        <begin position="389"/>
        <end position="407"/>
    </location>
</feature>